<accession>A0A6N2NLZ1</accession>
<sequence>MSCLLPQFKCQPDTFSIHFRNLQHHGTTHTQLSKNREPYCFLAQCVLSSASPATSTVVLDLEKLRLPSLEPHSDSIAANRPWTYIGESVHKRSHPLELV</sequence>
<proteinExistence type="predicted"/>
<reference evidence="1" key="1">
    <citation type="submission" date="2019-03" db="EMBL/GenBank/DDBJ databases">
        <authorList>
            <person name="Mank J."/>
            <person name="Almeida P."/>
        </authorList>
    </citation>
    <scope>NUCLEOTIDE SEQUENCE</scope>
    <source>
        <strain evidence="1">78183</strain>
    </source>
</reference>
<protein>
    <submittedName>
        <fullName evidence="1">Uncharacterized protein</fullName>
    </submittedName>
</protein>
<evidence type="ECO:0000313" key="1">
    <source>
        <dbReference type="EMBL" id="VFU66210.1"/>
    </source>
</evidence>
<dbReference type="AlphaFoldDB" id="A0A6N2NLZ1"/>
<name>A0A6N2NLZ1_SALVM</name>
<dbReference type="EMBL" id="CAADRP010002340">
    <property type="protein sequence ID" value="VFU66210.1"/>
    <property type="molecule type" value="Genomic_DNA"/>
</dbReference>
<organism evidence="1">
    <name type="scientific">Salix viminalis</name>
    <name type="common">Common osier</name>
    <name type="synonym">Basket willow</name>
    <dbReference type="NCBI Taxonomy" id="40686"/>
    <lineage>
        <taxon>Eukaryota</taxon>
        <taxon>Viridiplantae</taxon>
        <taxon>Streptophyta</taxon>
        <taxon>Embryophyta</taxon>
        <taxon>Tracheophyta</taxon>
        <taxon>Spermatophyta</taxon>
        <taxon>Magnoliopsida</taxon>
        <taxon>eudicotyledons</taxon>
        <taxon>Gunneridae</taxon>
        <taxon>Pentapetalae</taxon>
        <taxon>rosids</taxon>
        <taxon>fabids</taxon>
        <taxon>Malpighiales</taxon>
        <taxon>Salicaceae</taxon>
        <taxon>Saliceae</taxon>
        <taxon>Salix</taxon>
    </lineage>
</organism>
<gene>
    <name evidence="1" type="ORF">SVIM_LOCUS512950</name>
</gene>